<gene>
    <name evidence="1" type="ORF">H3H32_11200</name>
</gene>
<evidence type="ECO:0000313" key="2">
    <source>
        <dbReference type="Proteomes" id="UP000515369"/>
    </source>
</evidence>
<dbReference type="AlphaFoldDB" id="A0A7G5H2R6"/>
<dbReference type="Proteomes" id="UP000515369">
    <property type="component" value="Chromosome"/>
</dbReference>
<accession>A0A7G5H2R6</accession>
<keyword evidence="2" id="KW-1185">Reference proteome</keyword>
<dbReference type="EMBL" id="CP059732">
    <property type="protein sequence ID" value="QMW05408.1"/>
    <property type="molecule type" value="Genomic_DNA"/>
</dbReference>
<sequence>MLMVGDVAMLIVKSSLAGTMLSGDLGDGLAAILLFETGTPEPSPQSAIQ</sequence>
<name>A0A7G5H2R6_9BACT</name>
<organism evidence="1 2">
    <name type="scientific">Spirosoma foliorum</name>
    <dbReference type="NCBI Taxonomy" id="2710596"/>
    <lineage>
        <taxon>Bacteria</taxon>
        <taxon>Pseudomonadati</taxon>
        <taxon>Bacteroidota</taxon>
        <taxon>Cytophagia</taxon>
        <taxon>Cytophagales</taxon>
        <taxon>Cytophagaceae</taxon>
        <taxon>Spirosoma</taxon>
    </lineage>
</organism>
<evidence type="ECO:0000313" key="1">
    <source>
        <dbReference type="EMBL" id="QMW05408.1"/>
    </source>
</evidence>
<protein>
    <submittedName>
        <fullName evidence="1">Uncharacterized protein</fullName>
    </submittedName>
</protein>
<dbReference type="RefSeq" id="WP_182462774.1">
    <property type="nucleotide sequence ID" value="NZ_CP059732.1"/>
</dbReference>
<reference evidence="1 2" key="1">
    <citation type="submission" date="2020-07" db="EMBL/GenBank/DDBJ databases">
        <title>Spirosoma foliorum sp. nov., isolated from the leaves on the Nejang mountain Korea, Republic of.</title>
        <authorList>
            <person name="Ho H."/>
            <person name="Lee Y.-J."/>
            <person name="Nurcahyanto D.-A."/>
            <person name="Kim S.-G."/>
        </authorList>
    </citation>
    <scope>NUCLEOTIDE SEQUENCE [LARGE SCALE GENOMIC DNA]</scope>
    <source>
        <strain evidence="1 2">PL0136</strain>
    </source>
</reference>
<dbReference type="KEGG" id="sfol:H3H32_11200"/>
<proteinExistence type="predicted"/>